<dbReference type="AlphaFoldDB" id="A0A5K1K1L8"/>
<sequence length="121" mass="13323">MAFGLLLPRKRGRLAALLVPEPPIPSPDPLRPRLALDHPPPEPLPDPALADLCRHPCHLAFKFGPGSGRERADDAFSDAEASRGEEEARDGHYRCELVQDAEGDDERGERGNFASRMYAQT</sequence>
<feature type="region of interest" description="Disordered" evidence="1">
    <location>
        <begin position="20"/>
        <end position="47"/>
    </location>
</feature>
<feature type="compositionally biased region" description="Basic and acidic residues" evidence="1">
    <location>
        <begin position="30"/>
        <end position="40"/>
    </location>
</feature>
<feature type="compositionally biased region" description="Basic and acidic residues" evidence="1">
    <location>
        <begin position="68"/>
        <end position="97"/>
    </location>
</feature>
<gene>
    <name evidence="2" type="primary">Q3I4V7</name>
</gene>
<reference evidence="2" key="1">
    <citation type="submission" date="2019-10" db="EMBL/GenBank/DDBJ databases">
        <authorList>
            <person name="Nor Muhammad N."/>
        </authorList>
    </citation>
    <scope>NUCLEOTIDE SEQUENCE</scope>
</reference>
<protein>
    <submittedName>
        <fullName evidence="2">Carbonic anhydrase )</fullName>
        <ecNumber evidence="2">4.2.1.1</ecNumber>
    </submittedName>
</protein>
<dbReference type="EC" id="4.2.1.1" evidence="2"/>
<feature type="compositionally biased region" description="Pro residues" evidence="1">
    <location>
        <begin position="20"/>
        <end position="29"/>
    </location>
</feature>
<evidence type="ECO:0000256" key="1">
    <source>
        <dbReference type="SAM" id="MobiDB-lite"/>
    </source>
</evidence>
<evidence type="ECO:0000313" key="2">
    <source>
        <dbReference type="EMBL" id="VWO99812.1"/>
    </source>
</evidence>
<accession>A0A5K1K1L8</accession>
<keyword evidence="2" id="KW-0456">Lyase</keyword>
<proteinExistence type="predicted"/>
<name>A0A5K1K1L8_9APHY</name>
<feature type="region of interest" description="Disordered" evidence="1">
    <location>
        <begin position="67"/>
        <end position="121"/>
    </location>
</feature>
<dbReference type="EMBL" id="LR727924">
    <property type="protein sequence ID" value="VWO99812.1"/>
    <property type="molecule type" value="Genomic_DNA"/>
</dbReference>
<organism evidence="2">
    <name type="scientific">Ganoderma boninense</name>
    <dbReference type="NCBI Taxonomy" id="34458"/>
    <lineage>
        <taxon>Eukaryota</taxon>
        <taxon>Fungi</taxon>
        <taxon>Dikarya</taxon>
        <taxon>Basidiomycota</taxon>
        <taxon>Agaricomycotina</taxon>
        <taxon>Agaricomycetes</taxon>
        <taxon>Polyporales</taxon>
        <taxon>Polyporaceae</taxon>
        <taxon>Ganoderma</taxon>
    </lineage>
</organism>
<dbReference type="GO" id="GO:0004089">
    <property type="term" value="F:carbonate dehydratase activity"/>
    <property type="evidence" value="ECO:0007669"/>
    <property type="project" value="UniProtKB-EC"/>
</dbReference>